<proteinExistence type="predicted"/>
<organism evidence="3 4">
    <name type="scientific">Caerostris darwini</name>
    <dbReference type="NCBI Taxonomy" id="1538125"/>
    <lineage>
        <taxon>Eukaryota</taxon>
        <taxon>Metazoa</taxon>
        <taxon>Ecdysozoa</taxon>
        <taxon>Arthropoda</taxon>
        <taxon>Chelicerata</taxon>
        <taxon>Arachnida</taxon>
        <taxon>Araneae</taxon>
        <taxon>Araneomorphae</taxon>
        <taxon>Entelegynae</taxon>
        <taxon>Araneoidea</taxon>
        <taxon>Araneidae</taxon>
        <taxon>Caerostris</taxon>
    </lineage>
</organism>
<comment type="caution">
    <text evidence="3">The sequence shown here is derived from an EMBL/GenBank/DDBJ whole genome shotgun (WGS) entry which is preliminary data.</text>
</comment>
<dbReference type="SUPFAM" id="SSF57196">
    <property type="entry name" value="EGF/Laminin"/>
    <property type="match status" value="1"/>
</dbReference>
<feature type="disulfide bond" evidence="1">
    <location>
        <begin position="185"/>
        <end position="194"/>
    </location>
</feature>
<reference evidence="3 4" key="1">
    <citation type="submission" date="2021-06" db="EMBL/GenBank/DDBJ databases">
        <title>Caerostris darwini draft genome.</title>
        <authorList>
            <person name="Kono N."/>
            <person name="Arakawa K."/>
        </authorList>
    </citation>
    <scope>NUCLEOTIDE SEQUENCE [LARGE SCALE GENOMIC DNA]</scope>
</reference>
<feature type="domain" description="EGF-like" evidence="2">
    <location>
        <begin position="158"/>
        <end position="195"/>
    </location>
</feature>
<feature type="disulfide bond" evidence="1">
    <location>
        <begin position="252"/>
        <end position="261"/>
    </location>
</feature>
<evidence type="ECO:0000313" key="3">
    <source>
        <dbReference type="EMBL" id="GIY41269.1"/>
    </source>
</evidence>
<accession>A0AAV4T510</accession>
<dbReference type="Gene3D" id="2.10.25.10">
    <property type="entry name" value="Laminin"/>
    <property type="match status" value="1"/>
</dbReference>
<dbReference type="SMART" id="SM00181">
    <property type="entry name" value="EGF"/>
    <property type="match status" value="3"/>
</dbReference>
<feature type="domain" description="EGF-like" evidence="2">
    <location>
        <begin position="222"/>
        <end position="262"/>
    </location>
</feature>
<dbReference type="Proteomes" id="UP001054837">
    <property type="component" value="Unassembled WGS sequence"/>
</dbReference>
<gene>
    <name evidence="3" type="ORF">CDAR_303831</name>
</gene>
<dbReference type="InterPro" id="IPR000742">
    <property type="entry name" value="EGF"/>
</dbReference>
<dbReference type="AlphaFoldDB" id="A0AAV4T510"/>
<protein>
    <recommendedName>
        <fullName evidence="2">EGF-like domain-containing protein</fullName>
    </recommendedName>
</protein>
<keyword evidence="1" id="KW-1015">Disulfide bond</keyword>
<name>A0AAV4T510_9ARAC</name>
<evidence type="ECO:0000259" key="2">
    <source>
        <dbReference type="PROSITE" id="PS50026"/>
    </source>
</evidence>
<dbReference type="EMBL" id="BPLQ01009040">
    <property type="protein sequence ID" value="GIY41269.1"/>
    <property type="molecule type" value="Genomic_DNA"/>
</dbReference>
<comment type="caution">
    <text evidence="1">Lacks conserved residue(s) required for the propagation of feature annotation.</text>
</comment>
<dbReference type="PROSITE" id="PS00022">
    <property type="entry name" value="EGF_1"/>
    <property type="match status" value="2"/>
</dbReference>
<evidence type="ECO:0000256" key="1">
    <source>
        <dbReference type="PROSITE-ProRule" id="PRU00076"/>
    </source>
</evidence>
<evidence type="ECO:0000313" key="4">
    <source>
        <dbReference type="Proteomes" id="UP001054837"/>
    </source>
</evidence>
<sequence>MSKSFHIYLKEYLPTWFYANLWSYADLECMSNHLGVTCAPAQGKIKEARMLTICSKTHDSNILGPNGCTAWKFSKSYHIGNLLDPKENYCCLFDLRNQLRSHLIRRTELLLHKTLISPVLTCEDQDEFKLCKCKPGVLGGRCHVVGDCHDKYSSCEKERETCMSDVDCQNNGICKDKGGNGFCECKPEIKGDRCETVYDCTSGKYKNCKGENGTCSYNFDTNAAECRNMHVDVDCQNNGICKDKGGNGFCECKPEIKGDRCETVYDCTSGKYKNCKGENGTCSYNFDTNAAECRCYGDKKLHDQENICKDIIYSASTTESTTKHLTTITSKGICNDDKCLQGQCQVHGQVYRCKLSNDVEYFDFFIYCCYVPPAFNNVLYFTASEK</sequence>
<keyword evidence="4" id="KW-1185">Reference proteome</keyword>
<keyword evidence="1" id="KW-0245">EGF-like domain</keyword>
<dbReference type="PROSITE" id="PS50026">
    <property type="entry name" value="EGF_3"/>
    <property type="match status" value="2"/>
</dbReference>